<dbReference type="AlphaFoldDB" id="K0B827"/>
<protein>
    <recommendedName>
        <fullName evidence="3">Protein-disulfide isomerase</fullName>
    </recommendedName>
</protein>
<evidence type="ECO:0000313" key="2">
    <source>
        <dbReference type="Proteomes" id="UP000006101"/>
    </source>
</evidence>
<dbReference type="HOGENOM" id="CLU_1335110_0_0_2"/>
<proteinExistence type="predicted"/>
<dbReference type="PATRIC" id="fig|1229908.8.peg.1354"/>
<evidence type="ECO:0008006" key="3">
    <source>
        <dbReference type="Google" id="ProtNLM"/>
    </source>
</evidence>
<dbReference type="STRING" id="1229908.NKOR_06195"/>
<organism evidence="1 2">
    <name type="scientific">Candidatus Nitrosopumilus koreensis AR1</name>
    <dbReference type="NCBI Taxonomy" id="1229908"/>
    <lineage>
        <taxon>Archaea</taxon>
        <taxon>Nitrososphaerota</taxon>
        <taxon>Nitrososphaeria</taxon>
        <taxon>Nitrosopumilales</taxon>
        <taxon>Nitrosopumilaceae</taxon>
        <taxon>Nitrosopumilus</taxon>
    </lineage>
</organism>
<reference evidence="1 2" key="1">
    <citation type="journal article" date="2012" name="J. Bacteriol.">
        <title>Draft Genome Sequence of an Ammonia-Oxidizing Archaeon, "Candidatus Nitrosopumilus koreensis" AR1, from Marine Sediment.</title>
        <authorList>
            <person name="Park S.J."/>
            <person name="Kim J.G."/>
            <person name="Jung M.Y."/>
            <person name="Kim S.J."/>
            <person name="Cha I.T."/>
            <person name="Kwon K."/>
            <person name="Lee J.H."/>
            <person name="Rhee S.K."/>
        </authorList>
    </citation>
    <scope>NUCLEOTIDE SEQUENCE [LARGE SCALE GENOMIC DNA]</scope>
    <source>
        <strain evidence="1 2">AR1</strain>
    </source>
</reference>
<sequence length="183" mass="21150">MKTRFLIIIGIIVVMVIIIGVLLLMIKNNQESESLFAPPIINKVHQHAGILFMIHGEKFDLNDPQYQQVSYWINFQSPYDDVIHIHGDRVTVGYLFETLNFKLDEKCIAITNGTSYCTDERYSLKYFVNDNMIDDVSDYDVSDGDRILISYGNETRAEIEHQITMLNEKDVTVDMEHLLGKQN</sequence>
<accession>K0B827</accession>
<name>K0B827_9ARCH</name>
<dbReference type="Proteomes" id="UP000006101">
    <property type="component" value="Chromosome"/>
</dbReference>
<gene>
    <name evidence="1" type="ORF">NKOR_06195</name>
</gene>
<dbReference type="RefSeq" id="WP_014963504.1">
    <property type="nucleotide sequence ID" value="NC_018655.1"/>
</dbReference>
<evidence type="ECO:0000313" key="1">
    <source>
        <dbReference type="EMBL" id="AFS81120.1"/>
    </source>
</evidence>
<dbReference type="EMBL" id="CP003842">
    <property type="protein sequence ID" value="AFS81120.1"/>
    <property type="molecule type" value="Genomic_DNA"/>
</dbReference>
<dbReference type="KEGG" id="nkr:NKOR_06195"/>
<keyword evidence="2" id="KW-1185">Reference proteome</keyword>
<dbReference type="GeneID" id="13725272"/>